<accession>A0A8H8R3L1</accession>
<dbReference type="InterPro" id="IPR017972">
    <property type="entry name" value="Cyt_P450_CS"/>
</dbReference>
<evidence type="ECO:0000256" key="7">
    <source>
        <dbReference type="RuleBase" id="RU000461"/>
    </source>
</evidence>
<evidence type="ECO:0000256" key="4">
    <source>
        <dbReference type="ARBA" id="ARBA00022723"/>
    </source>
</evidence>
<evidence type="ECO:0000256" key="1">
    <source>
        <dbReference type="ARBA" id="ARBA00001971"/>
    </source>
</evidence>
<evidence type="ECO:0000313" key="10">
    <source>
        <dbReference type="Proteomes" id="UP000431533"/>
    </source>
</evidence>
<feature type="signal peptide" evidence="8">
    <location>
        <begin position="1"/>
        <end position="17"/>
    </location>
</feature>
<dbReference type="InterPro" id="IPR001128">
    <property type="entry name" value="Cyt_P450"/>
</dbReference>
<keyword evidence="4 6" id="KW-0479">Metal-binding</keyword>
<feature type="binding site" description="axial binding residue" evidence="6">
    <location>
        <position position="457"/>
    </location>
    <ligand>
        <name>heme</name>
        <dbReference type="ChEBI" id="CHEBI:30413"/>
    </ligand>
    <ligandPart>
        <name>Fe</name>
        <dbReference type="ChEBI" id="CHEBI:18248"/>
    </ligandPart>
</feature>
<dbReference type="AlphaFoldDB" id="A0A8H8R3L1"/>
<dbReference type="RefSeq" id="XP_031005868.1">
    <property type="nucleotide sequence ID" value="XM_031148124.1"/>
</dbReference>
<evidence type="ECO:0000256" key="3">
    <source>
        <dbReference type="ARBA" id="ARBA00022617"/>
    </source>
</evidence>
<dbReference type="InterPro" id="IPR002401">
    <property type="entry name" value="Cyt_P450_E_grp-I"/>
</dbReference>
<proteinExistence type="inferred from homology"/>
<comment type="caution">
    <text evidence="9">The sequence shown here is derived from an EMBL/GenBank/DDBJ whole genome shotgun (WGS) entry which is preliminary data.</text>
</comment>
<dbReference type="GO" id="GO:0020037">
    <property type="term" value="F:heme binding"/>
    <property type="evidence" value="ECO:0007669"/>
    <property type="project" value="InterPro"/>
</dbReference>
<protein>
    <submittedName>
        <fullName evidence="9">Cytochrome P450 monooxygenase</fullName>
    </submittedName>
</protein>
<reference evidence="9 10" key="1">
    <citation type="submission" date="2018-05" db="EMBL/GenBank/DDBJ databases">
        <title>Genome sequencing and assembly of the regulated plant pathogen Lachnellula willkommii and related sister species for the development of diagnostic species identification markers.</title>
        <authorList>
            <person name="Giroux E."/>
            <person name="Bilodeau G."/>
        </authorList>
    </citation>
    <scope>NUCLEOTIDE SEQUENCE [LARGE SCALE GENOMIC DNA]</scope>
    <source>
        <strain evidence="9 10">CBS 185.66</strain>
    </source>
</reference>
<gene>
    <name evidence="9" type="primary">aclL_3</name>
    <name evidence="9" type="ORF">LHYA1_G003150</name>
</gene>
<dbReference type="PANTHER" id="PTHR24305:SF210">
    <property type="entry name" value="CYTOCHROME P450 MONOOXYGENASE ASQL-RELATED"/>
    <property type="match status" value="1"/>
</dbReference>
<dbReference type="PANTHER" id="PTHR24305">
    <property type="entry name" value="CYTOCHROME P450"/>
    <property type="match status" value="1"/>
</dbReference>
<evidence type="ECO:0000256" key="6">
    <source>
        <dbReference type="PIRSR" id="PIRSR602401-1"/>
    </source>
</evidence>
<evidence type="ECO:0000313" key="9">
    <source>
        <dbReference type="EMBL" id="TVY27080.1"/>
    </source>
</evidence>
<dbReference type="EMBL" id="QGMH01000055">
    <property type="protein sequence ID" value="TVY27080.1"/>
    <property type="molecule type" value="Genomic_DNA"/>
</dbReference>
<feature type="chain" id="PRO_5034076006" evidence="8">
    <location>
        <begin position="18"/>
        <end position="513"/>
    </location>
</feature>
<dbReference type="SUPFAM" id="SSF48264">
    <property type="entry name" value="Cytochrome P450"/>
    <property type="match status" value="1"/>
</dbReference>
<dbReference type="GO" id="GO:0005506">
    <property type="term" value="F:iron ion binding"/>
    <property type="evidence" value="ECO:0007669"/>
    <property type="project" value="InterPro"/>
</dbReference>
<comment type="cofactor">
    <cofactor evidence="1 6">
        <name>heme</name>
        <dbReference type="ChEBI" id="CHEBI:30413"/>
    </cofactor>
</comment>
<keyword evidence="7" id="KW-0560">Oxidoreductase</keyword>
<name>A0A8H8R3L1_9HELO</name>
<dbReference type="Pfam" id="PF00067">
    <property type="entry name" value="p450"/>
    <property type="match status" value="1"/>
</dbReference>
<dbReference type="GeneID" id="41983348"/>
<dbReference type="Gene3D" id="1.10.630.10">
    <property type="entry name" value="Cytochrome P450"/>
    <property type="match status" value="1"/>
</dbReference>
<dbReference type="CDD" id="cd11058">
    <property type="entry name" value="CYP60B-like"/>
    <property type="match status" value="1"/>
</dbReference>
<keyword evidence="10" id="KW-1185">Reference proteome</keyword>
<keyword evidence="5 6" id="KW-0408">Iron</keyword>
<dbReference type="PROSITE" id="PS00086">
    <property type="entry name" value="CYTOCHROME_P450"/>
    <property type="match status" value="1"/>
</dbReference>
<dbReference type="GO" id="GO:0004497">
    <property type="term" value="F:monooxygenase activity"/>
    <property type="evidence" value="ECO:0007669"/>
    <property type="project" value="UniProtKB-KW"/>
</dbReference>
<dbReference type="InterPro" id="IPR036396">
    <property type="entry name" value="Cyt_P450_sf"/>
</dbReference>
<sequence>MSILFTISSLLATSIFGVSYFGHLRKAVANANADQYFITHAFYNAFFHPLAKFKGARLWGMSRIPFINAMLSGTLPFRVKSLHDEYGSIVRVAPDELSFTDPRAWKDIYLNKSFIRPKIWGSRPPGVEAHNVISAPVADHARFRKAFQPAFSEKATRNYEKTVQHFSNTLISKLKEYTVKDGGETAVVDLVQWLNFTTFDIIGDLGWGSDFGCLRDTQYHPWIAVVLHFKAVLMAVSVKYYPWLEAFLMSITPASALADLQKTLATTHTKVKDRLAHEPEHADIMSHVIEHNEKFPDSCLSQEEIEANSMAVVVAGSETLTTALTGAVTYLLRDPKVFKTLVEENRANFSSEDQISAASTALLPYLTAVLHETLRLCPPLPDGLRRQVPKGGAVICGHVILEGMTVSVPCWGTFRSSSNFASPDVFLPQRWLNEHSPQFELDNKAAFQPFSTGPHNCIGQPLAWMEMRLILSKLIWNFDINAPKGITVADWTTQKIYWTWEKSPLEVELKRAR</sequence>
<dbReference type="PRINTS" id="PR00463">
    <property type="entry name" value="EP450I"/>
</dbReference>
<keyword evidence="8" id="KW-0732">Signal</keyword>
<evidence type="ECO:0000256" key="8">
    <source>
        <dbReference type="SAM" id="SignalP"/>
    </source>
</evidence>
<comment type="similarity">
    <text evidence="2 7">Belongs to the cytochrome P450 family.</text>
</comment>
<dbReference type="Proteomes" id="UP000431533">
    <property type="component" value="Unassembled WGS sequence"/>
</dbReference>
<dbReference type="OrthoDB" id="1470350at2759"/>
<keyword evidence="7 9" id="KW-0503">Monooxygenase</keyword>
<evidence type="ECO:0000256" key="2">
    <source>
        <dbReference type="ARBA" id="ARBA00010617"/>
    </source>
</evidence>
<keyword evidence="3 6" id="KW-0349">Heme</keyword>
<dbReference type="PRINTS" id="PR00385">
    <property type="entry name" value="P450"/>
</dbReference>
<dbReference type="InterPro" id="IPR050121">
    <property type="entry name" value="Cytochrome_P450_monoxygenase"/>
</dbReference>
<evidence type="ECO:0000256" key="5">
    <source>
        <dbReference type="ARBA" id="ARBA00023004"/>
    </source>
</evidence>
<dbReference type="GO" id="GO:0016705">
    <property type="term" value="F:oxidoreductase activity, acting on paired donors, with incorporation or reduction of molecular oxygen"/>
    <property type="evidence" value="ECO:0007669"/>
    <property type="project" value="InterPro"/>
</dbReference>
<organism evidence="9 10">
    <name type="scientific">Lachnellula hyalina</name>
    <dbReference type="NCBI Taxonomy" id="1316788"/>
    <lineage>
        <taxon>Eukaryota</taxon>
        <taxon>Fungi</taxon>
        <taxon>Dikarya</taxon>
        <taxon>Ascomycota</taxon>
        <taxon>Pezizomycotina</taxon>
        <taxon>Leotiomycetes</taxon>
        <taxon>Helotiales</taxon>
        <taxon>Lachnaceae</taxon>
        <taxon>Lachnellula</taxon>
    </lineage>
</organism>